<dbReference type="GO" id="GO:0006302">
    <property type="term" value="P:double-strand break repair"/>
    <property type="evidence" value="ECO:0007669"/>
    <property type="project" value="TreeGrafter"/>
</dbReference>
<dbReference type="InterPro" id="IPR050800">
    <property type="entry name" value="ARTD/PARP"/>
</dbReference>
<dbReference type="PROSITE" id="PS51977">
    <property type="entry name" value="WGR"/>
    <property type="match status" value="3"/>
</dbReference>
<dbReference type="Gene3D" id="3.90.228.10">
    <property type="match status" value="1"/>
</dbReference>
<evidence type="ECO:0000256" key="4">
    <source>
        <dbReference type="ARBA" id="ARBA00022676"/>
    </source>
</evidence>
<dbReference type="InterPro" id="IPR049809">
    <property type="entry name" value="YehF/YfeS-like_WGR"/>
</dbReference>
<dbReference type="GO" id="GO:0008270">
    <property type="term" value="F:zinc ion binding"/>
    <property type="evidence" value="ECO:0007669"/>
    <property type="project" value="InterPro"/>
</dbReference>
<dbReference type="PROSITE" id="PS50918">
    <property type="entry name" value="WWE"/>
    <property type="match status" value="1"/>
</dbReference>
<evidence type="ECO:0000256" key="1">
    <source>
        <dbReference type="ARBA" id="ARBA00000438"/>
    </source>
</evidence>
<dbReference type="InterPro" id="IPR008893">
    <property type="entry name" value="WGR_domain"/>
</dbReference>
<feature type="domain" description="WGR" evidence="17">
    <location>
        <begin position="1"/>
        <end position="76"/>
    </location>
</feature>
<evidence type="ECO:0000256" key="5">
    <source>
        <dbReference type="ARBA" id="ARBA00022679"/>
    </source>
</evidence>
<name>A0AAE0F503_9CHLO</name>
<feature type="compositionally biased region" description="Acidic residues" evidence="13">
    <location>
        <begin position="360"/>
        <end position="378"/>
    </location>
</feature>
<evidence type="ECO:0000256" key="8">
    <source>
        <dbReference type="ARBA" id="ARBA00023242"/>
    </source>
</evidence>
<comment type="similarity">
    <text evidence="9">Belongs to the ARTD/PARP family.</text>
</comment>
<comment type="function">
    <text evidence="10">Involved in the base excision repair (BER) pathway, by catalyzing the poly(ADP-ribosyl)ation of a limited number of acceptor proteins involved in chromatin architecture and in DNA metabolism. This modification follows DNA damages and appears as an obligatory step in a detection/signaling pathway leading to the reparation of DNA strand breaks.</text>
</comment>
<comment type="catalytic activity">
    <reaction evidence="11">
        <text>NAD(+) + (ADP-D-ribosyl)n-acceptor = nicotinamide + (ADP-D-ribosyl)n+1-acceptor + H(+).</text>
        <dbReference type="EC" id="2.4.2.30"/>
    </reaction>
</comment>
<dbReference type="InterPro" id="IPR036616">
    <property type="entry name" value="Poly(ADP-ribose)pol_reg_dom_sf"/>
</dbReference>
<evidence type="ECO:0000256" key="2">
    <source>
        <dbReference type="ARBA" id="ARBA00000459"/>
    </source>
</evidence>
<dbReference type="Pfam" id="PF05406">
    <property type="entry name" value="WGR"/>
    <property type="match status" value="3"/>
</dbReference>
<dbReference type="CDD" id="cd07996">
    <property type="entry name" value="WGR_MMR_like"/>
    <property type="match status" value="1"/>
</dbReference>
<dbReference type="InterPro" id="IPR004102">
    <property type="entry name" value="Poly(ADP-ribose)pol_reg_dom"/>
</dbReference>
<gene>
    <name evidence="18" type="ORF">CYMTET_39079</name>
</gene>
<evidence type="ECO:0000256" key="13">
    <source>
        <dbReference type="SAM" id="MobiDB-lite"/>
    </source>
</evidence>
<protein>
    <recommendedName>
        <fullName evidence="12">Poly [ADP-ribose] polymerase</fullName>
        <shortName evidence="12">PARP</shortName>
        <ecNumber evidence="12">2.4.2.-</ecNumber>
    </recommendedName>
</protein>
<evidence type="ECO:0000256" key="6">
    <source>
        <dbReference type="ARBA" id="ARBA00022695"/>
    </source>
</evidence>
<evidence type="ECO:0000259" key="17">
    <source>
        <dbReference type="PROSITE" id="PS51977"/>
    </source>
</evidence>
<comment type="caution">
    <text evidence="18">The sequence shown here is derived from an EMBL/GenBank/DDBJ whole genome shotgun (WGS) entry which is preliminary data.</text>
</comment>
<feature type="region of interest" description="Disordered" evidence="13">
    <location>
        <begin position="69"/>
        <end position="102"/>
    </location>
</feature>
<dbReference type="Proteomes" id="UP001190700">
    <property type="component" value="Unassembled WGS sequence"/>
</dbReference>
<dbReference type="PANTHER" id="PTHR10459:SF60">
    <property type="entry name" value="POLY [ADP-RIBOSE] POLYMERASE 2"/>
    <property type="match status" value="1"/>
</dbReference>
<dbReference type="FunFam" id="2.20.140.10:FF:000001">
    <property type="entry name" value="Poly [ADP-ribose] polymerase"/>
    <property type="match status" value="1"/>
</dbReference>
<comment type="catalytic activity">
    <reaction evidence="2">
        <text>L-glutamyl-[protein] + NAD(+) = 5-O-(ADP-D-ribosyl)-L-glutamyl-[protein] + nicotinamide</text>
        <dbReference type="Rhea" id="RHEA:58224"/>
        <dbReference type="Rhea" id="RHEA-COMP:10208"/>
        <dbReference type="Rhea" id="RHEA-COMP:15089"/>
        <dbReference type="ChEBI" id="CHEBI:17154"/>
        <dbReference type="ChEBI" id="CHEBI:29973"/>
        <dbReference type="ChEBI" id="CHEBI:57540"/>
        <dbReference type="ChEBI" id="CHEBI:142540"/>
    </reaction>
</comment>
<reference evidence="18 19" key="1">
    <citation type="journal article" date="2015" name="Genome Biol. Evol.">
        <title>Comparative Genomics of a Bacterivorous Green Alga Reveals Evolutionary Causalities and Consequences of Phago-Mixotrophic Mode of Nutrition.</title>
        <authorList>
            <person name="Burns J.A."/>
            <person name="Paasch A."/>
            <person name="Narechania A."/>
            <person name="Kim E."/>
        </authorList>
    </citation>
    <scope>NUCLEOTIDE SEQUENCE [LARGE SCALE GENOMIC DNA]</scope>
    <source>
        <strain evidence="18 19">PLY_AMNH</strain>
    </source>
</reference>
<dbReference type="GO" id="GO:0003950">
    <property type="term" value="F:NAD+ poly-ADP-ribosyltransferase activity"/>
    <property type="evidence" value="ECO:0007669"/>
    <property type="project" value="UniProtKB-UniRule"/>
</dbReference>
<feature type="domain" description="PARP alpha-helical" evidence="16">
    <location>
        <begin position="516"/>
        <end position="638"/>
    </location>
</feature>
<feature type="compositionally biased region" description="Low complexity" evidence="13">
    <location>
        <begin position="91"/>
        <end position="102"/>
    </location>
</feature>
<keyword evidence="6" id="KW-0548">Nucleotidyltransferase</keyword>
<evidence type="ECO:0000256" key="12">
    <source>
        <dbReference type="RuleBase" id="RU362114"/>
    </source>
</evidence>
<dbReference type="InterPro" id="IPR018123">
    <property type="entry name" value="WWE-dom_subgr"/>
</dbReference>
<keyword evidence="19" id="KW-1185">Reference proteome</keyword>
<evidence type="ECO:0000256" key="3">
    <source>
        <dbReference type="ARBA" id="ARBA00004123"/>
    </source>
</evidence>
<evidence type="ECO:0000259" key="15">
    <source>
        <dbReference type="PROSITE" id="PS51059"/>
    </source>
</evidence>
<dbReference type="Pfam" id="PF02825">
    <property type="entry name" value="WWE"/>
    <property type="match status" value="1"/>
</dbReference>
<dbReference type="SUPFAM" id="SSF117839">
    <property type="entry name" value="WWE domain"/>
    <property type="match status" value="1"/>
</dbReference>
<feature type="domain" description="PARP catalytic" evidence="15">
    <location>
        <begin position="649"/>
        <end position="843"/>
    </location>
</feature>
<accession>A0AAE0F503</accession>
<dbReference type="PROSITE" id="PS51059">
    <property type="entry name" value="PARP_CATALYTIC"/>
    <property type="match status" value="1"/>
</dbReference>
<dbReference type="CDD" id="cd07997">
    <property type="entry name" value="WGR_PARP"/>
    <property type="match status" value="1"/>
</dbReference>
<comment type="subcellular location">
    <subcellularLocation>
        <location evidence="3">Nucleus</location>
    </subcellularLocation>
</comment>
<dbReference type="AlphaFoldDB" id="A0AAE0F503"/>
<dbReference type="GO" id="GO:0016779">
    <property type="term" value="F:nucleotidyltransferase activity"/>
    <property type="evidence" value="ECO:0007669"/>
    <property type="project" value="UniProtKB-KW"/>
</dbReference>
<dbReference type="InterPro" id="IPR004170">
    <property type="entry name" value="WWE_dom"/>
</dbReference>
<dbReference type="SUPFAM" id="SSF56399">
    <property type="entry name" value="ADP-ribosylation"/>
    <property type="match status" value="1"/>
</dbReference>
<dbReference type="EC" id="2.4.2.-" evidence="12"/>
<dbReference type="InterPro" id="IPR036930">
    <property type="entry name" value="WGR_dom_sf"/>
</dbReference>
<keyword evidence="8" id="KW-0539">Nucleus</keyword>
<organism evidence="18 19">
    <name type="scientific">Cymbomonas tetramitiformis</name>
    <dbReference type="NCBI Taxonomy" id="36881"/>
    <lineage>
        <taxon>Eukaryota</taxon>
        <taxon>Viridiplantae</taxon>
        <taxon>Chlorophyta</taxon>
        <taxon>Pyramimonadophyceae</taxon>
        <taxon>Pyramimonadales</taxon>
        <taxon>Pyramimonadaceae</taxon>
        <taxon>Cymbomonas</taxon>
    </lineage>
</organism>
<dbReference type="InterPro" id="IPR012317">
    <property type="entry name" value="Poly(ADP-ribose)pol_cat_dom"/>
</dbReference>
<feature type="domain" description="WGR" evidence="17">
    <location>
        <begin position="135"/>
        <end position="239"/>
    </location>
</feature>
<dbReference type="GO" id="GO:0070212">
    <property type="term" value="P:protein poly-ADP-ribosylation"/>
    <property type="evidence" value="ECO:0007669"/>
    <property type="project" value="TreeGrafter"/>
</dbReference>
<sequence length="843" mass="93498">MAAYLEHGGSKFWEVKVKSKEATVSWGKVGSDGQSMVKAFDKPADAKAFAAKQTDEKRKKGYVDVKLTGKKRAAAAEPPPKATKAPKKAEAAAPPKATKASKATVPKTAVQVATEEAAPLFSLGIVDKASGFSGKGLILLASDTKGVQEIYDVSLVQQDLAKNIDKYYIMQIIVVNSEYHLFTRWGRTGTDGSTQTEGPFELSAQGAAVSSFHKKFKEKTGNDWTQRHPTTFKKKANKYTMVVMDHSARQQKQQAQVITVWEYFVDDGVDGKPTGWYPYVQSASEQMEELHDQYLYNTWLDTRLVSSGAFNYLVDLKEMRQRNTSTGTERQIRRVTPDIASKAAALSAPAAAFREATDLMDEEDEEMDEEDEEMDEEAPGSPVQAGELVVDKLCSWGDAKVYMDYDATLNQTQIGVNANKFYIIQLLKRANGACACWTRWGRVGEDGQNAILIASSLEDGIKTFEKKFKDKTKNNWANRDAFVAHSGKYTLIKLVSSTPITEQHPSVNLPAAKATKSKLSKDVQDLLKLIFSEAKQQLTNTLDVKITSNGLETPLGVLSIAQVEVGEGIVEQALAYIKGKGKKDKSKIQTISSQFYTNIPHKSGRSAPPLLDNLDIVKEKAELCELMRDMVEVAIRSAAGKSQNALHSNDLDSQYDTLQCKVDIVKPNSREHADILKEIKESQERSHGGNGVKVKRVFRLRREEEYERYQPAIGNETYLYHGSRMSNWVGLLSRGILLPKTVVAMGVKRTDEGWLGSGIYFGNADTAAGYAGTSKEGNAYMLMAKTALGKMKDYTKITYGISKPPTGFDSCHGVMGSEFYDDEYVVYTQHQHRLDYLIEFKRT</sequence>
<dbReference type="PROSITE" id="PS51060">
    <property type="entry name" value="PARP_ALPHA_HD"/>
    <property type="match status" value="1"/>
</dbReference>
<dbReference type="SMART" id="SM00678">
    <property type="entry name" value="WWE"/>
    <property type="match status" value="1"/>
</dbReference>
<evidence type="ECO:0000256" key="10">
    <source>
        <dbReference type="ARBA" id="ARBA00024945"/>
    </source>
</evidence>
<dbReference type="GO" id="GO:0005730">
    <property type="term" value="C:nucleolus"/>
    <property type="evidence" value="ECO:0007669"/>
    <property type="project" value="TreeGrafter"/>
</dbReference>
<evidence type="ECO:0000256" key="11">
    <source>
        <dbReference type="ARBA" id="ARBA00033987"/>
    </source>
</evidence>
<feature type="domain" description="WGR" evidence="17">
    <location>
        <begin position="398"/>
        <end position="489"/>
    </location>
</feature>
<evidence type="ECO:0000256" key="7">
    <source>
        <dbReference type="ARBA" id="ARBA00023027"/>
    </source>
</evidence>
<dbReference type="Gene3D" id="3.30.720.50">
    <property type="match status" value="1"/>
</dbReference>
<dbReference type="Gene3D" id="2.20.140.10">
    <property type="entry name" value="WGR domain"/>
    <property type="match status" value="3"/>
</dbReference>
<dbReference type="EMBL" id="LGRX02025953">
    <property type="protein sequence ID" value="KAK3251587.1"/>
    <property type="molecule type" value="Genomic_DNA"/>
</dbReference>
<evidence type="ECO:0000313" key="19">
    <source>
        <dbReference type="Proteomes" id="UP001190700"/>
    </source>
</evidence>
<evidence type="ECO:0000259" key="16">
    <source>
        <dbReference type="PROSITE" id="PS51060"/>
    </source>
</evidence>
<dbReference type="Pfam" id="PF02877">
    <property type="entry name" value="PARP_reg"/>
    <property type="match status" value="1"/>
</dbReference>
<proteinExistence type="inferred from homology"/>
<dbReference type="Gene3D" id="1.20.142.10">
    <property type="entry name" value="Poly(ADP-ribose) polymerase, regulatory domain"/>
    <property type="match status" value="1"/>
</dbReference>
<feature type="domain" description="WWE" evidence="14">
    <location>
        <begin position="247"/>
        <end position="334"/>
    </location>
</feature>
<dbReference type="CDD" id="cd08002">
    <property type="entry name" value="WGR_PARP3_like"/>
    <property type="match status" value="1"/>
</dbReference>
<dbReference type="SMART" id="SM00773">
    <property type="entry name" value="WGR"/>
    <property type="match status" value="3"/>
</dbReference>
<dbReference type="PANTHER" id="PTHR10459">
    <property type="entry name" value="DNA LIGASE"/>
    <property type="match status" value="1"/>
</dbReference>
<dbReference type="InterPro" id="IPR037197">
    <property type="entry name" value="WWE_dom_sf"/>
</dbReference>
<evidence type="ECO:0000259" key="14">
    <source>
        <dbReference type="PROSITE" id="PS50918"/>
    </source>
</evidence>
<evidence type="ECO:0000313" key="18">
    <source>
        <dbReference type="EMBL" id="KAK3251587.1"/>
    </source>
</evidence>
<keyword evidence="4 12" id="KW-0328">Glycosyltransferase</keyword>
<comment type="catalytic activity">
    <reaction evidence="1">
        <text>L-aspartyl-[protein] + NAD(+) = 4-O-(ADP-D-ribosyl)-L-aspartyl-[protein] + nicotinamide</text>
        <dbReference type="Rhea" id="RHEA:54424"/>
        <dbReference type="Rhea" id="RHEA-COMP:9867"/>
        <dbReference type="Rhea" id="RHEA-COMP:13832"/>
        <dbReference type="ChEBI" id="CHEBI:17154"/>
        <dbReference type="ChEBI" id="CHEBI:29961"/>
        <dbReference type="ChEBI" id="CHEBI:57540"/>
        <dbReference type="ChEBI" id="CHEBI:138102"/>
    </reaction>
</comment>
<dbReference type="Pfam" id="PF00644">
    <property type="entry name" value="PARP"/>
    <property type="match status" value="1"/>
</dbReference>
<evidence type="ECO:0000256" key="9">
    <source>
        <dbReference type="ARBA" id="ARBA00024347"/>
    </source>
</evidence>
<keyword evidence="7 12" id="KW-0520">NAD</keyword>
<dbReference type="SUPFAM" id="SSF47587">
    <property type="entry name" value="Domain of poly(ADP-ribose) polymerase"/>
    <property type="match status" value="1"/>
</dbReference>
<feature type="region of interest" description="Disordered" evidence="13">
    <location>
        <begin position="360"/>
        <end position="382"/>
    </location>
</feature>
<dbReference type="SUPFAM" id="SSF142921">
    <property type="entry name" value="WGR domain-like"/>
    <property type="match status" value="3"/>
</dbReference>
<keyword evidence="5 12" id="KW-0808">Transferase</keyword>
<dbReference type="GO" id="GO:1990404">
    <property type="term" value="F:NAD+-protein mono-ADP-ribosyltransferase activity"/>
    <property type="evidence" value="ECO:0007669"/>
    <property type="project" value="TreeGrafter"/>
</dbReference>